<evidence type="ECO:0000313" key="3">
    <source>
        <dbReference type="WBParaSite" id="PSAMB.scaffold9984size4460.g32937.t1"/>
    </source>
</evidence>
<reference evidence="3" key="1">
    <citation type="submission" date="2022-11" db="UniProtKB">
        <authorList>
            <consortium name="WormBaseParasite"/>
        </authorList>
    </citation>
    <scope>IDENTIFICATION</scope>
</reference>
<dbReference type="Proteomes" id="UP000887566">
    <property type="component" value="Unplaced"/>
</dbReference>
<dbReference type="WBParaSite" id="PSAMB.scaffold9984size4460.g32937.t1">
    <property type="protein sequence ID" value="PSAMB.scaffold9984size4460.g32937.t1"/>
    <property type="gene ID" value="PSAMB.scaffold9984size4460.g32937"/>
</dbReference>
<dbReference type="AlphaFoldDB" id="A0A914XVX6"/>
<name>A0A914XVX6_9BILA</name>
<proteinExistence type="predicted"/>
<keyword evidence="1" id="KW-0732">Signal</keyword>
<keyword evidence="2" id="KW-1185">Reference proteome</keyword>
<accession>A0A914XVX6</accession>
<protein>
    <submittedName>
        <fullName evidence="3">MD-2-related lipid-recognition domain-containing protein</fullName>
    </submittedName>
</protein>
<dbReference type="PANTHER" id="PTHR35573:SF3">
    <property type="entry name" value="ML DOMAIN-CONTAINING PROTEIN"/>
    <property type="match status" value="1"/>
</dbReference>
<sequence length="186" mass="20224">MFRLALTAALLAVAYSFPAISKATCAYPNNTDTAINFFNCAPDAIQVQTVTVTDDSGASNYPIDLKKPINLNLKSYDSGADYVADLVNVKLYEFTSGWLDSTCSWHGIPTFGMLDGINGCTFADNCPLNHGDLNLDIKLDLTKYAPILALLAGDKAYEIEVHMLDNNPGSSKEEIACVVTQLRFIK</sequence>
<evidence type="ECO:0000256" key="1">
    <source>
        <dbReference type="SAM" id="SignalP"/>
    </source>
</evidence>
<organism evidence="2 3">
    <name type="scientific">Plectus sambesii</name>
    <dbReference type="NCBI Taxonomy" id="2011161"/>
    <lineage>
        <taxon>Eukaryota</taxon>
        <taxon>Metazoa</taxon>
        <taxon>Ecdysozoa</taxon>
        <taxon>Nematoda</taxon>
        <taxon>Chromadorea</taxon>
        <taxon>Plectida</taxon>
        <taxon>Plectina</taxon>
        <taxon>Plectoidea</taxon>
        <taxon>Plectidae</taxon>
        <taxon>Plectus</taxon>
    </lineage>
</organism>
<feature type="signal peptide" evidence="1">
    <location>
        <begin position="1"/>
        <end position="16"/>
    </location>
</feature>
<evidence type="ECO:0000313" key="2">
    <source>
        <dbReference type="Proteomes" id="UP000887566"/>
    </source>
</evidence>
<dbReference type="PANTHER" id="PTHR35573">
    <property type="entry name" value="PROTEIN CBG22129"/>
    <property type="match status" value="1"/>
</dbReference>
<feature type="chain" id="PRO_5037869539" evidence="1">
    <location>
        <begin position="17"/>
        <end position="186"/>
    </location>
</feature>